<evidence type="ECO:0000256" key="4">
    <source>
        <dbReference type="SAM" id="SignalP"/>
    </source>
</evidence>
<dbReference type="InterPro" id="IPR018900">
    <property type="entry name" value="Curli_CsgE"/>
</dbReference>
<feature type="signal peptide" evidence="4">
    <location>
        <begin position="1"/>
        <end position="35"/>
    </location>
</feature>
<evidence type="ECO:0000256" key="3">
    <source>
        <dbReference type="ARBA" id="ARBA00022729"/>
    </source>
</evidence>
<dbReference type="Proteomes" id="UP000717995">
    <property type="component" value="Unassembled WGS sequence"/>
</dbReference>
<comment type="caution">
    <text evidence="5">The sequence shown here is derived from an EMBL/GenBank/DDBJ whole genome shotgun (WGS) entry which is preliminary data.</text>
</comment>
<keyword evidence="6" id="KW-1185">Reference proteome</keyword>
<accession>A0ABS2I8T5</accession>
<evidence type="ECO:0000313" key="5">
    <source>
        <dbReference type="EMBL" id="MBM7059190.1"/>
    </source>
</evidence>
<dbReference type="Pfam" id="PF10627">
    <property type="entry name" value="CsgE"/>
    <property type="match status" value="1"/>
</dbReference>
<sequence>MKSLAVLPTPVAPRRFALALLCGLALFGTGNSARAENDEFLGFIVDNSISHIGHEFYRYFSDRLRDTSKLDFNLVVRERPSARWGSLVWVEYEGRVLYREFLAPNTAQLQPLAYAAADLVREQVAKQKIERLLQDTQDLERDEL</sequence>
<feature type="chain" id="PRO_5045326926" description="Curli production assembly/transport component CsgE" evidence="4">
    <location>
        <begin position="36"/>
        <end position="144"/>
    </location>
</feature>
<evidence type="ECO:0000256" key="2">
    <source>
        <dbReference type="ARBA" id="ARBA00014024"/>
    </source>
</evidence>
<evidence type="ECO:0000256" key="1">
    <source>
        <dbReference type="ARBA" id="ARBA00003989"/>
    </source>
</evidence>
<gene>
    <name evidence="5" type="primary">csgE</name>
    <name evidence="5" type="ORF">JQX08_00555</name>
</gene>
<protein>
    <recommendedName>
        <fullName evidence="2">Curli production assembly/transport component CsgE</fullName>
    </recommendedName>
</protein>
<dbReference type="RefSeq" id="WP_204913938.1">
    <property type="nucleotide sequence ID" value="NZ_JAFEUP010000001.1"/>
</dbReference>
<evidence type="ECO:0000313" key="6">
    <source>
        <dbReference type="Proteomes" id="UP000717995"/>
    </source>
</evidence>
<dbReference type="EMBL" id="JAFEUP010000001">
    <property type="protein sequence ID" value="MBM7059190.1"/>
    <property type="molecule type" value="Genomic_DNA"/>
</dbReference>
<comment type="function">
    <text evidence="1">May be involved in the biogenesis of curli organelles.</text>
</comment>
<proteinExistence type="predicted"/>
<name>A0ABS2I8T5_9GAMM</name>
<dbReference type="NCBIfam" id="NF007701">
    <property type="entry name" value="PRK10386.1"/>
    <property type="match status" value="1"/>
</dbReference>
<keyword evidence="3 4" id="KW-0732">Signal</keyword>
<organism evidence="5 6">
    <name type="scientific">Zestomonas insulae</name>
    <dbReference type="NCBI Taxonomy" id="2809017"/>
    <lineage>
        <taxon>Bacteria</taxon>
        <taxon>Pseudomonadati</taxon>
        <taxon>Pseudomonadota</taxon>
        <taxon>Gammaproteobacteria</taxon>
        <taxon>Pseudomonadales</taxon>
        <taxon>Pseudomonadaceae</taxon>
        <taxon>Zestomonas</taxon>
    </lineage>
</organism>
<reference evidence="5 6" key="1">
    <citation type="submission" date="2021-02" db="EMBL/GenBank/DDBJ databases">
        <authorList>
            <person name="Lee D.-H."/>
        </authorList>
    </citation>
    <scope>NUCLEOTIDE SEQUENCE [LARGE SCALE GENOMIC DNA]</scope>
    <source>
        <strain evidence="5 6">UL073</strain>
    </source>
</reference>